<reference evidence="2 3" key="1">
    <citation type="submission" date="2015-04" db="EMBL/GenBank/DDBJ databases">
        <title>Complete genome sequence of Schizopora paradoxa KUC8140, a cosmopolitan wood degrader in East Asia.</title>
        <authorList>
            <consortium name="DOE Joint Genome Institute"/>
            <person name="Min B."/>
            <person name="Park H."/>
            <person name="Jang Y."/>
            <person name="Kim J.-J."/>
            <person name="Kim K.H."/>
            <person name="Pangilinan J."/>
            <person name="Lipzen A."/>
            <person name="Riley R."/>
            <person name="Grigoriev I.V."/>
            <person name="Spatafora J.W."/>
            <person name="Choi I.-G."/>
        </authorList>
    </citation>
    <scope>NUCLEOTIDE SEQUENCE [LARGE SCALE GENOMIC DNA]</scope>
    <source>
        <strain evidence="2 3">KUC8140</strain>
    </source>
</reference>
<dbReference type="Proteomes" id="UP000053477">
    <property type="component" value="Unassembled WGS sequence"/>
</dbReference>
<feature type="region of interest" description="Disordered" evidence="1">
    <location>
        <begin position="74"/>
        <end position="184"/>
    </location>
</feature>
<evidence type="ECO:0000256" key="1">
    <source>
        <dbReference type="SAM" id="MobiDB-lite"/>
    </source>
</evidence>
<evidence type="ECO:0000313" key="2">
    <source>
        <dbReference type="EMBL" id="KLO04747.1"/>
    </source>
</evidence>
<feature type="non-terminal residue" evidence="2">
    <location>
        <position position="1"/>
    </location>
</feature>
<evidence type="ECO:0000313" key="3">
    <source>
        <dbReference type="Proteomes" id="UP000053477"/>
    </source>
</evidence>
<dbReference type="EMBL" id="KQ086443">
    <property type="protein sequence ID" value="KLO04747.1"/>
    <property type="molecule type" value="Genomic_DNA"/>
</dbReference>
<keyword evidence="3" id="KW-1185">Reference proteome</keyword>
<dbReference type="OrthoDB" id="3262968at2759"/>
<dbReference type="AlphaFoldDB" id="A0A0H2R0G6"/>
<feature type="non-terminal residue" evidence="2">
    <location>
        <position position="184"/>
    </location>
</feature>
<name>A0A0H2R0G6_9AGAM</name>
<protein>
    <submittedName>
        <fullName evidence="2">Uncharacterized protein</fullName>
    </submittedName>
</protein>
<dbReference type="STRING" id="27342.A0A0H2R0G6"/>
<accession>A0A0H2R0G6</accession>
<dbReference type="InParanoid" id="A0A0H2R0G6"/>
<organism evidence="2 3">
    <name type="scientific">Schizopora paradoxa</name>
    <dbReference type="NCBI Taxonomy" id="27342"/>
    <lineage>
        <taxon>Eukaryota</taxon>
        <taxon>Fungi</taxon>
        <taxon>Dikarya</taxon>
        <taxon>Basidiomycota</taxon>
        <taxon>Agaricomycotina</taxon>
        <taxon>Agaricomycetes</taxon>
        <taxon>Hymenochaetales</taxon>
        <taxon>Schizoporaceae</taxon>
        <taxon>Schizopora</taxon>
    </lineage>
</organism>
<feature type="compositionally biased region" description="Basic and acidic residues" evidence="1">
    <location>
        <begin position="74"/>
        <end position="89"/>
    </location>
</feature>
<feature type="compositionally biased region" description="Basic and acidic residues" evidence="1">
    <location>
        <begin position="128"/>
        <end position="143"/>
    </location>
</feature>
<gene>
    <name evidence="2" type="ORF">SCHPADRAFT_813623</name>
</gene>
<sequence>SDSSEFLGAPDSLITRDQAFLHISNFTELPTVIEKGRLLGYAHLPDEWLDRPDKMDDDTRQTLEARAAAVKSYVDDRFKSDEDAARDADFPGEDELEGGPKTAEAPDPDPIPSSQLLSEVHFSPDLSPEQRTKLEAVVSKHPDAFSLDGRLGHYDSQVKVPLQPDSKPVSQPPFPSSPEKRGII</sequence>
<proteinExistence type="predicted"/>